<name>A0ABV1XJY2_9ACTN</name>
<dbReference type="Proteomes" id="UP001486207">
    <property type="component" value="Unassembled WGS sequence"/>
</dbReference>
<reference evidence="3 4" key="1">
    <citation type="submission" date="2024-06" db="EMBL/GenBank/DDBJ databases">
        <title>The Natural Products Discovery Center: Release of the First 8490 Sequenced Strains for Exploring Actinobacteria Biosynthetic Diversity.</title>
        <authorList>
            <person name="Kalkreuter E."/>
            <person name="Kautsar S.A."/>
            <person name="Yang D."/>
            <person name="Bader C.D."/>
            <person name="Teijaro C.N."/>
            <person name="Fluegel L."/>
            <person name="Davis C.M."/>
            <person name="Simpson J.R."/>
            <person name="Lauterbach L."/>
            <person name="Steele A.D."/>
            <person name="Gui C."/>
            <person name="Meng S."/>
            <person name="Li G."/>
            <person name="Viehrig K."/>
            <person name="Ye F."/>
            <person name="Su P."/>
            <person name="Kiefer A.F."/>
            <person name="Nichols A."/>
            <person name="Cepeda A.J."/>
            <person name="Yan W."/>
            <person name="Fan B."/>
            <person name="Jiang Y."/>
            <person name="Adhikari A."/>
            <person name="Zheng C.-J."/>
            <person name="Schuster L."/>
            <person name="Cowan T.M."/>
            <person name="Smanski M.J."/>
            <person name="Chevrette M.G."/>
            <person name="De Carvalho L.P.S."/>
            <person name="Shen B."/>
        </authorList>
    </citation>
    <scope>NUCLEOTIDE SEQUENCE [LARGE SCALE GENOMIC DNA]</scope>
    <source>
        <strain evidence="3 4">NPDC000155</strain>
    </source>
</reference>
<dbReference type="PANTHER" id="PTHR43649">
    <property type="entry name" value="ARABINOSE-BINDING PROTEIN-RELATED"/>
    <property type="match status" value="1"/>
</dbReference>
<dbReference type="InterPro" id="IPR050490">
    <property type="entry name" value="Bact_solute-bd_prot1"/>
</dbReference>
<evidence type="ECO:0000256" key="1">
    <source>
        <dbReference type="ARBA" id="ARBA00008520"/>
    </source>
</evidence>
<evidence type="ECO:0000313" key="3">
    <source>
        <dbReference type="EMBL" id="MER7371904.1"/>
    </source>
</evidence>
<accession>A0ABV1XJY2</accession>
<dbReference type="RefSeq" id="WP_190069374.1">
    <property type="nucleotide sequence ID" value="NZ_BNBM01000003.1"/>
</dbReference>
<comment type="caution">
    <text evidence="3">The sequence shown here is derived from an EMBL/GenBank/DDBJ whole genome shotgun (WGS) entry which is preliminary data.</text>
</comment>
<organism evidence="3 4">
    <name type="scientific">Streptomyces lanatus</name>
    <dbReference type="NCBI Taxonomy" id="66900"/>
    <lineage>
        <taxon>Bacteria</taxon>
        <taxon>Bacillati</taxon>
        <taxon>Actinomycetota</taxon>
        <taxon>Actinomycetes</taxon>
        <taxon>Kitasatosporales</taxon>
        <taxon>Streptomycetaceae</taxon>
        <taxon>Streptomyces</taxon>
    </lineage>
</organism>
<evidence type="ECO:0000313" key="4">
    <source>
        <dbReference type="Proteomes" id="UP001486207"/>
    </source>
</evidence>
<sequence>MRGHASVKGPAIAMGPGFVKVRGLTASLVRCVLALGLLLAAAVGCGAPGKERVTIMVPWSDTEFRAFYSVIEAFEADNPGIDVEPQITRALTQQLDAAVAADAAPDLAVLPSVGAIAKYQQLHKLKPLDVDTRSYADPFRSLGMRGGEVYAVPVKADVKSLVWYRPRTVTVPLPQTWPALQARPERWCLGLESGLVSGWPGADWIADILLAEEGAATYEAWVEGRLRWTSPQVTHAWTTWGDLIGSNDPEEASARKFNEAADGMADGTCELGHGALSAMGLPKTEVEQGAYTYTTPSPKTLEVSADFIGRFSDSAGASLLISYLASEKAQQTWVNKPGYALSANTEVTHYDNPAQARIATMLRSGHTLCFSAADAMDPDVTAAFYRAVLDYANGKNLGRLLAALERVQQETEHETTPPRPTPLCSP</sequence>
<dbReference type="Pfam" id="PF01547">
    <property type="entry name" value="SBP_bac_1"/>
    <property type="match status" value="1"/>
</dbReference>
<gene>
    <name evidence="3" type="ORF">ABT384_04490</name>
</gene>
<dbReference type="Gene3D" id="3.40.190.10">
    <property type="entry name" value="Periplasmic binding protein-like II"/>
    <property type="match status" value="2"/>
</dbReference>
<dbReference type="InterPro" id="IPR006059">
    <property type="entry name" value="SBP"/>
</dbReference>
<dbReference type="SUPFAM" id="SSF53850">
    <property type="entry name" value="Periplasmic binding protein-like II"/>
    <property type="match status" value="1"/>
</dbReference>
<proteinExistence type="inferred from homology"/>
<dbReference type="PANTHER" id="PTHR43649:SF29">
    <property type="entry name" value="OSMOPROTECTIVE COMPOUNDS-BINDING PROTEIN GGTB"/>
    <property type="match status" value="1"/>
</dbReference>
<keyword evidence="4" id="KW-1185">Reference proteome</keyword>
<evidence type="ECO:0000256" key="2">
    <source>
        <dbReference type="ARBA" id="ARBA00022448"/>
    </source>
</evidence>
<protein>
    <submittedName>
        <fullName evidence="3">Extracellular solute-binding protein</fullName>
    </submittedName>
</protein>
<keyword evidence="2" id="KW-0813">Transport</keyword>
<comment type="similarity">
    <text evidence="1">Belongs to the bacterial solute-binding protein 1 family.</text>
</comment>
<dbReference type="EMBL" id="JBEPFB010000002">
    <property type="protein sequence ID" value="MER7371904.1"/>
    <property type="molecule type" value="Genomic_DNA"/>
</dbReference>